<comment type="subcellular location">
    <subcellularLocation>
        <location evidence="1 4">Nucleus</location>
    </subcellularLocation>
</comment>
<reference evidence="6" key="1">
    <citation type="journal article" date="2016" name="Nat. Genet.">
        <title>A high-quality carrot genome assembly provides new insights into carotenoid accumulation and asterid genome evolution.</title>
        <authorList>
            <person name="Iorizzo M."/>
            <person name="Ellison S."/>
            <person name="Senalik D."/>
            <person name="Zeng P."/>
            <person name="Satapoomin P."/>
            <person name="Huang J."/>
            <person name="Bowman M."/>
            <person name="Iovene M."/>
            <person name="Sanseverino W."/>
            <person name="Cavagnaro P."/>
            <person name="Yildiz M."/>
            <person name="Macko-Podgorni A."/>
            <person name="Moranska E."/>
            <person name="Grzebelus E."/>
            <person name="Grzebelus D."/>
            <person name="Ashrafi H."/>
            <person name="Zheng Z."/>
            <person name="Cheng S."/>
            <person name="Spooner D."/>
            <person name="Van Deynze A."/>
            <person name="Simon P."/>
        </authorList>
    </citation>
    <scope>NUCLEOTIDE SEQUENCE [LARGE SCALE GENOMIC DNA]</scope>
    <source>
        <tissue evidence="6">Leaf</tissue>
    </source>
</reference>
<dbReference type="Pfam" id="PF02671">
    <property type="entry name" value="PAH"/>
    <property type="match status" value="1"/>
</dbReference>
<evidence type="ECO:0000313" key="7">
    <source>
        <dbReference type="EMBL" id="WOG99524.1"/>
    </source>
</evidence>
<dbReference type="SUPFAM" id="SSF47762">
    <property type="entry name" value="PAH2 domain"/>
    <property type="match status" value="2"/>
</dbReference>
<dbReference type="InterPro" id="IPR003822">
    <property type="entry name" value="PAH"/>
</dbReference>
<dbReference type="EMBL" id="CP093347">
    <property type="protein sequence ID" value="WOG99524.1"/>
    <property type="molecule type" value="Genomic_DNA"/>
</dbReference>
<evidence type="ECO:0000256" key="5">
    <source>
        <dbReference type="SAM" id="MobiDB-lite"/>
    </source>
</evidence>
<reference evidence="7" key="2">
    <citation type="submission" date="2022-03" db="EMBL/GenBank/DDBJ databases">
        <title>Draft title - Genomic analysis of global carrot germplasm unveils the trajectory of domestication and the origin of high carotenoid orange carrot.</title>
        <authorList>
            <person name="Iorizzo M."/>
            <person name="Ellison S."/>
            <person name="Senalik D."/>
            <person name="Macko-Podgorni A."/>
            <person name="Grzebelus D."/>
            <person name="Bostan H."/>
            <person name="Rolling W."/>
            <person name="Curaba J."/>
            <person name="Simon P."/>
        </authorList>
    </citation>
    <scope>NUCLEOTIDE SEQUENCE</scope>
    <source>
        <tissue evidence="7">Leaf</tissue>
    </source>
</reference>
<protein>
    <recommendedName>
        <fullName evidence="9">Histone deacetylase interacting domain-containing protein</fullName>
    </recommendedName>
</protein>
<dbReference type="OMA" id="NTFHYDI"/>
<evidence type="ECO:0000313" key="8">
    <source>
        <dbReference type="Proteomes" id="UP000077755"/>
    </source>
</evidence>
<proteinExistence type="predicted"/>
<dbReference type="InterPro" id="IPR036600">
    <property type="entry name" value="PAH_sf"/>
</dbReference>
<feature type="compositionally biased region" description="Basic and acidic residues" evidence="5">
    <location>
        <begin position="13"/>
        <end position="26"/>
    </location>
</feature>
<feature type="region of interest" description="Disordered" evidence="5">
    <location>
        <begin position="1"/>
        <end position="26"/>
    </location>
</feature>
<evidence type="ECO:0008006" key="9">
    <source>
        <dbReference type="Google" id="ProtNLM"/>
    </source>
</evidence>
<evidence type="ECO:0000256" key="3">
    <source>
        <dbReference type="ARBA" id="ARBA00023242"/>
    </source>
</evidence>
<dbReference type="GO" id="GO:0000785">
    <property type="term" value="C:chromatin"/>
    <property type="evidence" value="ECO:0007669"/>
    <property type="project" value="TreeGrafter"/>
</dbReference>
<keyword evidence="8" id="KW-1185">Reference proteome</keyword>
<evidence type="ECO:0000256" key="4">
    <source>
        <dbReference type="PROSITE-ProRule" id="PRU00810"/>
    </source>
</evidence>
<evidence type="ECO:0000256" key="1">
    <source>
        <dbReference type="ARBA" id="ARBA00004123"/>
    </source>
</evidence>
<dbReference type="PANTHER" id="PTHR12346">
    <property type="entry name" value="SIN3B-RELATED"/>
    <property type="match status" value="1"/>
</dbReference>
<accession>A0A161ZY69</accession>
<dbReference type="GO" id="GO:0000118">
    <property type="term" value="C:histone deacetylase complex"/>
    <property type="evidence" value="ECO:0007669"/>
    <property type="project" value="TreeGrafter"/>
</dbReference>
<keyword evidence="3 4" id="KW-0539">Nucleus</keyword>
<dbReference type="AlphaFoldDB" id="A0A161ZY69"/>
<dbReference type="GO" id="GO:0003714">
    <property type="term" value="F:transcription corepressor activity"/>
    <property type="evidence" value="ECO:0007669"/>
    <property type="project" value="InterPro"/>
</dbReference>
<name>A0A161ZY69_DAUCS</name>
<dbReference type="InterPro" id="IPR039774">
    <property type="entry name" value="Sin3-like"/>
</dbReference>
<dbReference type="STRING" id="79200.A0A161ZY69"/>
<evidence type="ECO:0000256" key="2">
    <source>
        <dbReference type="ARBA" id="ARBA00022491"/>
    </source>
</evidence>
<gene>
    <name evidence="6" type="ORF">DCAR_016517</name>
    <name evidence="7" type="ORF">DCAR_0518877</name>
</gene>
<feature type="compositionally biased region" description="Polar residues" evidence="5">
    <location>
        <begin position="1"/>
        <end position="12"/>
    </location>
</feature>
<dbReference type="GO" id="GO:0000122">
    <property type="term" value="P:negative regulation of transcription by RNA polymerase II"/>
    <property type="evidence" value="ECO:0007669"/>
    <property type="project" value="TreeGrafter"/>
</dbReference>
<keyword evidence="2" id="KW-0678">Repressor</keyword>
<dbReference type="PROSITE" id="PS51477">
    <property type="entry name" value="PAH"/>
    <property type="match status" value="2"/>
</dbReference>
<dbReference type="EMBL" id="LNRQ01000005">
    <property type="protein sequence ID" value="KZM93272.1"/>
    <property type="molecule type" value="Genomic_DNA"/>
</dbReference>
<evidence type="ECO:0000313" key="6">
    <source>
        <dbReference type="EMBL" id="KZM93272.1"/>
    </source>
</evidence>
<dbReference type="Gramene" id="KZM93272">
    <property type="protein sequence ID" value="KZM93272"/>
    <property type="gene ID" value="DCAR_016517"/>
</dbReference>
<dbReference type="PANTHER" id="PTHR12346:SF0">
    <property type="entry name" value="SIN3A, ISOFORM G"/>
    <property type="match status" value="1"/>
</dbReference>
<dbReference type="Proteomes" id="UP000077755">
    <property type="component" value="Chromosome 5"/>
</dbReference>
<sequence>MAAQQQTQFQSYDNDRNDSGVRAEKEKPQMADALNFLSSIKDGFGSESQEYKYFIDLLIEYKQQRITIPVVVARVKLLFSDRQEFIEGFNKFLPAGYEISLPLSRGPHISYEKARNFVSKVQAAFSQDEERYVSFRQMIVGFLQEGKMSGLELSAKVCEFLEDKQDLLVELFDFICP</sequence>
<dbReference type="Gene3D" id="1.20.1160.11">
    <property type="entry name" value="Paired amphipathic helix"/>
    <property type="match status" value="2"/>
</dbReference>
<organism evidence="6">
    <name type="scientific">Daucus carota subsp. sativus</name>
    <name type="common">Carrot</name>
    <dbReference type="NCBI Taxonomy" id="79200"/>
    <lineage>
        <taxon>Eukaryota</taxon>
        <taxon>Viridiplantae</taxon>
        <taxon>Streptophyta</taxon>
        <taxon>Embryophyta</taxon>
        <taxon>Tracheophyta</taxon>
        <taxon>Spermatophyta</taxon>
        <taxon>Magnoliopsida</taxon>
        <taxon>eudicotyledons</taxon>
        <taxon>Gunneridae</taxon>
        <taxon>Pentapetalae</taxon>
        <taxon>asterids</taxon>
        <taxon>campanulids</taxon>
        <taxon>Apiales</taxon>
        <taxon>Apiaceae</taxon>
        <taxon>Apioideae</taxon>
        <taxon>Scandiceae</taxon>
        <taxon>Daucinae</taxon>
        <taxon>Daucus</taxon>
        <taxon>Daucus sect. Daucus</taxon>
    </lineage>
</organism>